<dbReference type="Proteomes" id="UP000722336">
    <property type="component" value="Unassembled WGS sequence"/>
</dbReference>
<dbReference type="Pfam" id="PF12802">
    <property type="entry name" value="MarR_2"/>
    <property type="match status" value="1"/>
</dbReference>
<feature type="domain" description="HTH marR-type" evidence="1">
    <location>
        <begin position="25"/>
        <end position="146"/>
    </location>
</feature>
<gene>
    <name evidence="2" type="ORF">KCG44_11965</name>
</gene>
<evidence type="ECO:0000259" key="1">
    <source>
        <dbReference type="PROSITE" id="PS50995"/>
    </source>
</evidence>
<dbReference type="SMART" id="SM00347">
    <property type="entry name" value="HTH_MARR"/>
    <property type="match status" value="1"/>
</dbReference>
<dbReference type="PANTHER" id="PTHR33164">
    <property type="entry name" value="TRANSCRIPTIONAL REGULATOR, MARR FAMILY"/>
    <property type="match status" value="1"/>
</dbReference>
<organism evidence="2 3">
    <name type="scientific">Pacificimonas pallii</name>
    <dbReference type="NCBI Taxonomy" id="2827236"/>
    <lineage>
        <taxon>Bacteria</taxon>
        <taxon>Pseudomonadati</taxon>
        <taxon>Pseudomonadota</taxon>
        <taxon>Alphaproteobacteria</taxon>
        <taxon>Sphingomonadales</taxon>
        <taxon>Sphingosinicellaceae</taxon>
        <taxon>Pacificimonas</taxon>
    </lineage>
</organism>
<dbReference type="RefSeq" id="WP_218446352.1">
    <property type="nucleotide sequence ID" value="NZ_JAGSPA010000004.1"/>
</dbReference>
<evidence type="ECO:0000313" key="2">
    <source>
        <dbReference type="EMBL" id="MBV7257503.1"/>
    </source>
</evidence>
<keyword evidence="3" id="KW-1185">Reference proteome</keyword>
<reference evidence="2 3" key="1">
    <citation type="submission" date="2021-04" db="EMBL/GenBank/DDBJ databases">
        <authorList>
            <person name="Pira H."/>
            <person name="Risdian C."/>
            <person name="Wink J."/>
        </authorList>
    </citation>
    <scope>NUCLEOTIDE SEQUENCE [LARGE SCALE GENOMIC DNA]</scope>
    <source>
        <strain evidence="2 3">WHA3</strain>
    </source>
</reference>
<comment type="caution">
    <text evidence="2">The sequence shown here is derived from an EMBL/GenBank/DDBJ whole genome shotgun (WGS) entry which is preliminary data.</text>
</comment>
<dbReference type="InterPro" id="IPR000835">
    <property type="entry name" value="HTH_MarR-typ"/>
</dbReference>
<name>A0ABS6SGF6_9SPHN</name>
<accession>A0ABS6SGF6</accession>
<dbReference type="EMBL" id="JAGSPA010000004">
    <property type="protein sequence ID" value="MBV7257503.1"/>
    <property type="molecule type" value="Genomic_DNA"/>
</dbReference>
<dbReference type="PROSITE" id="PS50995">
    <property type="entry name" value="HTH_MARR_2"/>
    <property type="match status" value="1"/>
</dbReference>
<protein>
    <submittedName>
        <fullName evidence="2">MarR family transcriptional regulator</fullName>
    </submittedName>
</protein>
<evidence type="ECO:0000313" key="3">
    <source>
        <dbReference type="Proteomes" id="UP000722336"/>
    </source>
</evidence>
<dbReference type="PANTHER" id="PTHR33164:SF57">
    <property type="entry name" value="MARR-FAMILY TRANSCRIPTIONAL REGULATOR"/>
    <property type="match status" value="1"/>
</dbReference>
<sequence>MFFLKDLPTQRMLQRYAAEHPEMDVDKVAAALTMMRRASVLIRALDAYFAAFDLSLLRFLILIVIDREAADARLTIGDIGRRIDVSKPVMTRTLKRLADGGLIDIAPDGADKRSKVVTLTAAGQDRLARTLPGYFKMISGDMATAM</sequence>
<proteinExistence type="predicted"/>
<dbReference type="InterPro" id="IPR039422">
    <property type="entry name" value="MarR/SlyA-like"/>
</dbReference>